<dbReference type="SUPFAM" id="SSF55347">
    <property type="entry name" value="Glyceraldehyde-3-phosphate dehydrogenase-like, C-terminal domain"/>
    <property type="match status" value="1"/>
</dbReference>
<name>A0A0C1ZL33_9BACT</name>
<feature type="active site" description="Acyl-thioester intermediate" evidence="2">
    <location>
        <position position="152"/>
    </location>
</feature>
<protein>
    <submittedName>
        <fullName evidence="5">Aspartate-semialdehyde dehydrogenase</fullName>
    </submittedName>
</protein>
<dbReference type="InterPro" id="IPR000534">
    <property type="entry name" value="Semialdehyde_DH_NAD-bd"/>
</dbReference>
<dbReference type="Gene3D" id="3.30.360.10">
    <property type="entry name" value="Dihydrodipicolinate Reductase, domain 2"/>
    <property type="match status" value="1"/>
</dbReference>
<dbReference type="Pfam" id="PF02774">
    <property type="entry name" value="Semialdhyde_dhC"/>
    <property type="match status" value="1"/>
</dbReference>
<dbReference type="SUPFAM" id="SSF51735">
    <property type="entry name" value="NAD(P)-binding Rossmann-fold domains"/>
    <property type="match status" value="1"/>
</dbReference>
<dbReference type="GO" id="GO:0016620">
    <property type="term" value="F:oxidoreductase activity, acting on the aldehyde or oxo group of donors, NAD or NADP as acceptor"/>
    <property type="evidence" value="ECO:0007669"/>
    <property type="project" value="InterPro"/>
</dbReference>
<feature type="domain" description="Semialdehyde dehydrogenase NAD-binding" evidence="4">
    <location>
        <begin position="29"/>
        <end position="142"/>
    </location>
</feature>
<evidence type="ECO:0000256" key="1">
    <source>
        <dbReference type="ARBA" id="ARBA00010584"/>
    </source>
</evidence>
<dbReference type="PIRSF" id="PIRSF000148">
    <property type="entry name" value="ASA_dh"/>
    <property type="match status" value="1"/>
</dbReference>
<dbReference type="Proteomes" id="UP000031599">
    <property type="component" value="Unassembled WGS sequence"/>
</dbReference>
<dbReference type="GO" id="GO:0046983">
    <property type="term" value="F:protein dimerization activity"/>
    <property type="evidence" value="ECO:0007669"/>
    <property type="project" value="InterPro"/>
</dbReference>
<dbReference type="PANTHER" id="PTHR46278">
    <property type="entry name" value="DEHYDROGENASE, PUTATIVE-RELATED"/>
    <property type="match status" value="1"/>
</dbReference>
<comment type="similarity">
    <text evidence="1">Belongs to the aspartate-semialdehyde dehydrogenase family.</text>
</comment>
<dbReference type="Pfam" id="PF01118">
    <property type="entry name" value="Semialdhyde_dh"/>
    <property type="match status" value="1"/>
</dbReference>
<gene>
    <name evidence="5" type="ORF">DB30_01343</name>
</gene>
<dbReference type="PANTHER" id="PTHR46278:SF2">
    <property type="entry name" value="ASPARTATE-SEMIALDEHYDE DEHYDROGENASE"/>
    <property type="match status" value="1"/>
</dbReference>
<organism evidence="5 6">
    <name type="scientific">Enhygromyxa salina</name>
    <dbReference type="NCBI Taxonomy" id="215803"/>
    <lineage>
        <taxon>Bacteria</taxon>
        <taxon>Pseudomonadati</taxon>
        <taxon>Myxococcota</taxon>
        <taxon>Polyangia</taxon>
        <taxon>Nannocystales</taxon>
        <taxon>Nannocystaceae</taxon>
        <taxon>Enhygromyxa</taxon>
    </lineage>
</organism>
<sequence length="371" mass="39989">MHLTTKLSASGREALPRAEHRSTTLPRMRICILGATGLVGGELLTLIDRAWPDAELALYASRDQTLEHAGRTHQVYAASSLEQADTRGGELAFVALDDQYSARYCPRLVELGYRVIDKSNTYRMNPEVPLIVAGVNHRRATADTKLVANPNCTTIPLSLALEPLRAHYGLGEVTVSSYQAISGAGLAPLTSFVDATIAGFSQMQRAGELSGALLDASAYPGNVVPHNGSTDDSGFSSEERKLVNESRKILELPKLGLSAQCCRVPVPVGHYENVWVELERPADAAGITELLGAAPFVRYFPGPEGTHLTALATVQHRDDALVGRVRRDGRDTNGRRWCLTVAADNLRLGAATNAVRIASAWFDAADPSLRV</sequence>
<evidence type="ECO:0000313" key="5">
    <source>
        <dbReference type="EMBL" id="KIG18234.1"/>
    </source>
</evidence>
<feature type="region of interest" description="Disordered" evidence="3">
    <location>
        <begin position="1"/>
        <end position="20"/>
    </location>
</feature>
<proteinExistence type="inferred from homology"/>
<comment type="caution">
    <text evidence="5">The sequence shown here is derived from an EMBL/GenBank/DDBJ whole genome shotgun (WGS) entry which is preliminary data.</text>
</comment>
<dbReference type="NCBIfam" id="NF011456">
    <property type="entry name" value="PRK14874.1"/>
    <property type="match status" value="1"/>
</dbReference>
<evidence type="ECO:0000256" key="3">
    <source>
        <dbReference type="SAM" id="MobiDB-lite"/>
    </source>
</evidence>
<dbReference type="AlphaFoldDB" id="A0A0C1ZL33"/>
<dbReference type="InterPro" id="IPR012280">
    <property type="entry name" value="Semialdhyde_DH_dimer_dom"/>
</dbReference>
<dbReference type="Gene3D" id="3.40.50.720">
    <property type="entry name" value="NAD(P)-binding Rossmann-like Domain"/>
    <property type="match status" value="1"/>
</dbReference>
<evidence type="ECO:0000256" key="2">
    <source>
        <dbReference type="PIRSR" id="PIRSR000148-1"/>
    </source>
</evidence>
<reference evidence="5 6" key="1">
    <citation type="submission" date="2014-12" db="EMBL/GenBank/DDBJ databases">
        <title>Genome assembly of Enhygromyxa salina DSM 15201.</title>
        <authorList>
            <person name="Sharma G."/>
            <person name="Subramanian S."/>
        </authorList>
    </citation>
    <scope>NUCLEOTIDE SEQUENCE [LARGE SCALE GENOMIC DNA]</scope>
    <source>
        <strain evidence="5 6">DSM 15201</strain>
    </source>
</reference>
<dbReference type="InterPro" id="IPR036291">
    <property type="entry name" value="NAD(P)-bd_dom_sf"/>
</dbReference>
<evidence type="ECO:0000259" key="4">
    <source>
        <dbReference type="SMART" id="SM00859"/>
    </source>
</evidence>
<dbReference type="GO" id="GO:0008652">
    <property type="term" value="P:amino acid biosynthetic process"/>
    <property type="evidence" value="ECO:0007669"/>
    <property type="project" value="InterPro"/>
</dbReference>
<dbReference type="GO" id="GO:0051287">
    <property type="term" value="F:NAD binding"/>
    <property type="evidence" value="ECO:0007669"/>
    <property type="project" value="InterPro"/>
</dbReference>
<dbReference type="EMBL" id="JMCC02000013">
    <property type="protein sequence ID" value="KIG18234.1"/>
    <property type="molecule type" value="Genomic_DNA"/>
</dbReference>
<feature type="active site" description="Proton acceptor" evidence="2">
    <location>
        <position position="270"/>
    </location>
</feature>
<dbReference type="SMART" id="SM00859">
    <property type="entry name" value="Semialdhyde_dh"/>
    <property type="match status" value="1"/>
</dbReference>
<evidence type="ECO:0000313" key="6">
    <source>
        <dbReference type="Proteomes" id="UP000031599"/>
    </source>
</evidence>
<accession>A0A0C1ZL33</accession>